<name>A0ABN2YF80_9ACTN</name>
<dbReference type="EMBL" id="BAAAQQ010000011">
    <property type="protein sequence ID" value="GAA2125052.1"/>
    <property type="molecule type" value="Genomic_DNA"/>
</dbReference>
<sequence>MGQASFAEYRPVALSEPLRQGDVLERVAADASPWDRHLLVITADCDLAHDKHQGRVTCVPLLTKDEYLLELQVPKLQEQATAKLLRVLAQALEALGAPAISDARLREWPREQDTEQILLALNVPAEKHDLIGGLLNGVRILGGSAPDLQVATAGLISAQRLLPNPQTEKNLLAQIVSRFQSAFKQPAGDALFLSAIADGHDHGYFAYLRHLEQIWEPQVTLGPSRSEVQYRRISRLRENFTHVIAQRFALVYMSIGLPDSYEEMRNLHAELLGDGLE</sequence>
<reference evidence="1 2" key="1">
    <citation type="journal article" date="2019" name="Int. J. Syst. Evol. Microbiol.">
        <title>The Global Catalogue of Microorganisms (GCM) 10K type strain sequencing project: providing services to taxonomists for standard genome sequencing and annotation.</title>
        <authorList>
            <consortium name="The Broad Institute Genomics Platform"/>
            <consortium name="The Broad Institute Genome Sequencing Center for Infectious Disease"/>
            <person name="Wu L."/>
            <person name="Ma J."/>
        </authorList>
    </citation>
    <scope>NUCLEOTIDE SEQUENCE [LARGE SCALE GENOMIC DNA]</scope>
    <source>
        <strain evidence="1 2">JCM 16021</strain>
    </source>
</reference>
<evidence type="ECO:0000313" key="1">
    <source>
        <dbReference type="EMBL" id="GAA2125052.1"/>
    </source>
</evidence>
<protein>
    <submittedName>
        <fullName evidence="1">Uncharacterized protein</fullName>
    </submittedName>
</protein>
<evidence type="ECO:0000313" key="2">
    <source>
        <dbReference type="Proteomes" id="UP001500575"/>
    </source>
</evidence>
<gene>
    <name evidence="1" type="ORF">GCM10009843_22380</name>
</gene>
<organism evidence="1 2">
    <name type="scientific">Nocardioides bigeumensis</name>
    <dbReference type="NCBI Taxonomy" id="433657"/>
    <lineage>
        <taxon>Bacteria</taxon>
        <taxon>Bacillati</taxon>
        <taxon>Actinomycetota</taxon>
        <taxon>Actinomycetes</taxon>
        <taxon>Propionibacteriales</taxon>
        <taxon>Nocardioidaceae</taxon>
        <taxon>Nocardioides</taxon>
    </lineage>
</organism>
<comment type="caution">
    <text evidence="1">The sequence shown here is derived from an EMBL/GenBank/DDBJ whole genome shotgun (WGS) entry which is preliminary data.</text>
</comment>
<accession>A0ABN2YF80</accession>
<keyword evidence="2" id="KW-1185">Reference proteome</keyword>
<proteinExistence type="predicted"/>
<dbReference type="Proteomes" id="UP001500575">
    <property type="component" value="Unassembled WGS sequence"/>
</dbReference>